<dbReference type="PANTHER" id="PTHR43289:SF6">
    <property type="entry name" value="SERINE_THREONINE-PROTEIN KINASE NEKL-3"/>
    <property type="match status" value="1"/>
</dbReference>
<feature type="domain" description="Protein kinase" evidence="10">
    <location>
        <begin position="15"/>
        <end position="275"/>
    </location>
</feature>
<evidence type="ECO:0000256" key="6">
    <source>
        <dbReference type="ARBA" id="ARBA00022840"/>
    </source>
</evidence>
<protein>
    <recommendedName>
        <fullName evidence="1">non-specific serine/threonine protein kinase</fullName>
        <ecNumber evidence="1">2.7.11.1</ecNumber>
    </recommendedName>
</protein>
<dbReference type="GO" id="GO:0005524">
    <property type="term" value="F:ATP binding"/>
    <property type="evidence" value="ECO:0007669"/>
    <property type="project" value="UniProtKB-UniRule"/>
</dbReference>
<evidence type="ECO:0000256" key="3">
    <source>
        <dbReference type="ARBA" id="ARBA00022679"/>
    </source>
</evidence>
<reference evidence="11 12" key="1">
    <citation type="submission" date="2017-11" db="EMBL/GenBank/DDBJ databases">
        <title>Genomic Encyclopedia of Archaeal and Bacterial Type Strains, Phase II (KMG-II): From Individual Species to Whole Genera.</title>
        <authorList>
            <person name="Goeker M."/>
        </authorList>
    </citation>
    <scope>NUCLEOTIDE SEQUENCE [LARGE SCALE GENOMIC DNA]</scope>
    <source>
        <strain evidence="11 12">DSM 22413</strain>
    </source>
</reference>
<feature type="binding site" evidence="7">
    <location>
        <position position="44"/>
    </location>
    <ligand>
        <name>ATP</name>
        <dbReference type="ChEBI" id="CHEBI:30616"/>
    </ligand>
</feature>
<evidence type="ECO:0000259" key="10">
    <source>
        <dbReference type="PROSITE" id="PS50011"/>
    </source>
</evidence>
<proteinExistence type="predicted"/>
<keyword evidence="4 7" id="KW-0547">Nucleotide-binding</keyword>
<evidence type="ECO:0000256" key="9">
    <source>
        <dbReference type="SAM" id="Phobius"/>
    </source>
</evidence>
<keyword evidence="9" id="KW-0812">Transmembrane</keyword>
<feature type="transmembrane region" description="Helical" evidence="9">
    <location>
        <begin position="440"/>
        <end position="462"/>
    </location>
</feature>
<dbReference type="SUPFAM" id="SSF56112">
    <property type="entry name" value="Protein kinase-like (PK-like)"/>
    <property type="match status" value="1"/>
</dbReference>
<dbReference type="InterPro" id="IPR011009">
    <property type="entry name" value="Kinase-like_dom_sf"/>
</dbReference>
<dbReference type="PANTHER" id="PTHR43289">
    <property type="entry name" value="MITOGEN-ACTIVATED PROTEIN KINASE KINASE KINASE 20-RELATED"/>
    <property type="match status" value="1"/>
</dbReference>
<evidence type="ECO:0000256" key="4">
    <source>
        <dbReference type="ARBA" id="ARBA00022741"/>
    </source>
</evidence>
<evidence type="ECO:0000256" key="1">
    <source>
        <dbReference type="ARBA" id="ARBA00012513"/>
    </source>
</evidence>
<dbReference type="Pfam" id="PF00069">
    <property type="entry name" value="Pkinase"/>
    <property type="match status" value="1"/>
</dbReference>
<evidence type="ECO:0000256" key="2">
    <source>
        <dbReference type="ARBA" id="ARBA00022527"/>
    </source>
</evidence>
<dbReference type="GO" id="GO:0004674">
    <property type="term" value="F:protein serine/threonine kinase activity"/>
    <property type="evidence" value="ECO:0007669"/>
    <property type="project" value="UniProtKB-KW"/>
</dbReference>
<keyword evidence="5 11" id="KW-0418">Kinase</keyword>
<dbReference type="EMBL" id="PGTZ01000006">
    <property type="protein sequence ID" value="PJI94983.1"/>
    <property type="molecule type" value="Genomic_DNA"/>
</dbReference>
<evidence type="ECO:0000256" key="8">
    <source>
        <dbReference type="SAM" id="MobiDB-lite"/>
    </source>
</evidence>
<evidence type="ECO:0000313" key="11">
    <source>
        <dbReference type="EMBL" id="PJI94983.1"/>
    </source>
</evidence>
<dbReference type="OrthoDB" id="9762169at2"/>
<keyword evidence="12" id="KW-1185">Reference proteome</keyword>
<dbReference type="PROSITE" id="PS50011">
    <property type="entry name" value="PROTEIN_KINASE_DOM"/>
    <property type="match status" value="1"/>
</dbReference>
<evidence type="ECO:0000256" key="7">
    <source>
        <dbReference type="PROSITE-ProRule" id="PRU10141"/>
    </source>
</evidence>
<dbReference type="Gene3D" id="1.10.510.10">
    <property type="entry name" value="Transferase(Phosphotransferase) domain 1"/>
    <property type="match status" value="1"/>
</dbReference>
<dbReference type="CDD" id="cd14014">
    <property type="entry name" value="STKc_PknB_like"/>
    <property type="match status" value="1"/>
</dbReference>
<dbReference type="PROSITE" id="PS00107">
    <property type="entry name" value="PROTEIN_KINASE_ATP"/>
    <property type="match status" value="1"/>
</dbReference>
<keyword evidence="9" id="KW-0472">Membrane</keyword>
<keyword evidence="2 11" id="KW-0723">Serine/threonine-protein kinase</keyword>
<keyword evidence="6 7" id="KW-0067">ATP-binding</keyword>
<dbReference type="SMART" id="SM00220">
    <property type="entry name" value="S_TKc"/>
    <property type="match status" value="1"/>
</dbReference>
<dbReference type="Gene3D" id="3.30.200.20">
    <property type="entry name" value="Phosphorylase Kinase, domain 1"/>
    <property type="match status" value="1"/>
</dbReference>
<dbReference type="Proteomes" id="UP000231586">
    <property type="component" value="Unassembled WGS sequence"/>
</dbReference>
<keyword evidence="3" id="KW-0808">Transferase</keyword>
<comment type="caution">
    <text evidence="11">The sequence shown here is derived from an EMBL/GenBank/DDBJ whole genome shotgun (WGS) entry which is preliminary data.</text>
</comment>
<keyword evidence="9" id="KW-1133">Transmembrane helix</keyword>
<dbReference type="AlphaFoldDB" id="A0A2M8WVQ0"/>
<dbReference type="RefSeq" id="WP_100348918.1">
    <property type="nucleotide sequence ID" value="NZ_PGTZ01000006.1"/>
</dbReference>
<dbReference type="InterPro" id="IPR017441">
    <property type="entry name" value="Protein_kinase_ATP_BS"/>
</dbReference>
<feature type="region of interest" description="Disordered" evidence="8">
    <location>
        <begin position="297"/>
        <end position="362"/>
    </location>
</feature>
<dbReference type="InterPro" id="IPR000719">
    <property type="entry name" value="Prot_kinase_dom"/>
</dbReference>
<gene>
    <name evidence="11" type="ORF">CLV34_0835</name>
</gene>
<accession>A0A2M8WVQ0</accession>
<evidence type="ECO:0000256" key="5">
    <source>
        <dbReference type="ARBA" id="ARBA00022777"/>
    </source>
</evidence>
<sequence length="586" mass="60712">MSKRAPSPPPQIPGFEHLQLVGSGGFADVFLYQQQRPRRRVAVKVLLHEWSSPGQRAAFEGEADVMARLSTHPSIVTIYEADVAPDGRPYLAMEYCSRPSLGTRYRTERLGVAESLRVVVQIAGAVETAHRAGILHRDIKPANILGTDYGHPVLTDFGISSTVDDVTRAEGLSIPWSPPESFEEPPRASAATDVWALGATLYSFLAGRSPFEVPGGSNSSAELVQRICAQPLAPTGRSDAPPSLEMALATAMAKNPQARYPSVLELARALQHVQIELGLAVTPIDLLDDSGVVQDDVVSSGDDDQGTRLRGVVSIDPSGAGGARAPRPAQGGAPGTPGGRSDVADPWQAARRPGRDVPPTFDAPVPVAPPAVHDDTARVAVVEPAPQFASSTPVALVSAPQGLQVPQEDTVLRPDTGTSAPGTWDPGTPGPAGGPGRGRVVALVGGGVAVLAAVVVAAALLLGGGRGGTPDPVVTDADGGQVDGGGDAHDNLGDLVPSVRHLEGSAYPALGDAVFTWDQPADSQIGDTYAYQVVDPTSDDSPWVTVAGTNVDLPITQDPMCLKVVVVRDGKFSANPTHACATAQGD</sequence>
<name>A0A2M8WVQ0_9MICO</name>
<dbReference type="EC" id="2.7.11.1" evidence="1"/>
<organism evidence="11 12">
    <name type="scientific">Luteimicrobium subarcticum</name>
    <dbReference type="NCBI Taxonomy" id="620910"/>
    <lineage>
        <taxon>Bacteria</taxon>
        <taxon>Bacillati</taxon>
        <taxon>Actinomycetota</taxon>
        <taxon>Actinomycetes</taxon>
        <taxon>Micrococcales</taxon>
        <taxon>Luteimicrobium</taxon>
    </lineage>
</organism>
<evidence type="ECO:0000313" key="12">
    <source>
        <dbReference type="Proteomes" id="UP000231586"/>
    </source>
</evidence>